<organism evidence="2">
    <name type="scientific">Streptomyces sp. NBC_00148</name>
    <dbReference type="NCBI Taxonomy" id="2903626"/>
    <lineage>
        <taxon>Bacteria</taxon>
        <taxon>Bacillati</taxon>
        <taxon>Actinomycetota</taxon>
        <taxon>Actinomycetes</taxon>
        <taxon>Kitasatosporales</taxon>
        <taxon>Streptomycetaceae</taxon>
        <taxon>Streptomyces</taxon>
    </lineage>
</organism>
<proteinExistence type="predicted"/>
<dbReference type="AlphaFoldDB" id="A0AAU1M2B7"/>
<dbReference type="InterPro" id="IPR036866">
    <property type="entry name" value="RibonucZ/Hydroxyglut_hydro"/>
</dbReference>
<dbReference type="InterPro" id="IPR001279">
    <property type="entry name" value="Metallo-B-lactamas"/>
</dbReference>
<dbReference type="EMBL" id="CP108169">
    <property type="protein sequence ID" value="WTQ77795.1"/>
    <property type="molecule type" value="Genomic_DNA"/>
</dbReference>
<dbReference type="InterPro" id="IPR050662">
    <property type="entry name" value="Sec-metab_biosynth-thioest"/>
</dbReference>
<dbReference type="PANTHER" id="PTHR23131">
    <property type="entry name" value="ENDORIBONUCLEASE LACTB2"/>
    <property type="match status" value="1"/>
</dbReference>
<evidence type="ECO:0000313" key="2">
    <source>
        <dbReference type="EMBL" id="WTQ77795.1"/>
    </source>
</evidence>
<dbReference type="Gene3D" id="3.60.15.10">
    <property type="entry name" value="Ribonuclease Z/Hydroxyacylglutathione hydrolase-like"/>
    <property type="match status" value="1"/>
</dbReference>
<reference evidence="2" key="1">
    <citation type="submission" date="2022-10" db="EMBL/GenBank/DDBJ databases">
        <title>The complete genomes of actinobacterial strains from the NBC collection.</title>
        <authorList>
            <person name="Joergensen T.S."/>
            <person name="Alvarez Arevalo M."/>
            <person name="Sterndorff E.B."/>
            <person name="Faurdal D."/>
            <person name="Vuksanovic O."/>
            <person name="Mourched A.-S."/>
            <person name="Charusanti P."/>
            <person name="Shaw S."/>
            <person name="Blin K."/>
            <person name="Weber T."/>
        </authorList>
    </citation>
    <scope>NUCLEOTIDE SEQUENCE</scope>
    <source>
        <strain evidence="2">NBC_00148</strain>
    </source>
</reference>
<protein>
    <submittedName>
        <fullName evidence="2">MBL fold metallo-hydrolase</fullName>
    </submittedName>
</protein>
<dbReference type="Pfam" id="PF00753">
    <property type="entry name" value="Lactamase_B"/>
    <property type="match status" value="1"/>
</dbReference>
<evidence type="ECO:0000259" key="1">
    <source>
        <dbReference type="SMART" id="SM00849"/>
    </source>
</evidence>
<dbReference type="SMART" id="SM00849">
    <property type="entry name" value="Lactamase_B"/>
    <property type="match status" value="1"/>
</dbReference>
<accession>A0AAU1M2B7</accession>
<gene>
    <name evidence="2" type="ORF">OG222_33695</name>
</gene>
<dbReference type="SUPFAM" id="SSF56281">
    <property type="entry name" value="Metallo-hydrolase/oxidoreductase"/>
    <property type="match status" value="1"/>
</dbReference>
<sequence>MTDAGASGRAGGGAAVPSLIRPGLWALTLPLPAAPGTVTVYVVESDAGPYLIDAGWDTDECWSALVGGLALLGTRVEDVRGIAVSHSHMDHYGLAPRIREASGAWIGLHPLDATELRHYRTDPAERLAALLTRAGAPQHALDAVLAEVGLHSGHRVGGPDVLIEDGQRPEIPGRELTAVWTPGHSPGHLCFWDARDRLLFAGDQVLARTVVAVQAPRQDGEDPLGDYLASLDRLETLEPAEVLPAHEERYTDLPGRLTQIRAYHAGRLSDTVAILARGPATAWEIAGLLRKRGTLDGLRGFPLHATVSRATALLARLRAQGLARELPGPPAGWALTDRGSQMFGRAAVGRR</sequence>
<dbReference type="PANTHER" id="PTHR23131:SF4">
    <property type="entry name" value="METALLO-BETA-LACTAMASE SUPERFAMILY POTEIN"/>
    <property type="match status" value="1"/>
</dbReference>
<name>A0AAU1M2B7_9ACTN</name>
<feature type="domain" description="Metallo-beta-lactamase" evidence="1">
    <location>
        <begin position="37"/>
        <end position="246"/>
    </location>
</feature>